<keyword evidence="2" id="KW-1185">Reference proteome</keyword>
<name>E4ZJ13_LEPMJ</name>
<evidence type="ECO:0000313" key="1">
    <source>
        <dbReference type="EMBL" id="CBX91444.1"/>
    </source>
</evidence>
<dbReference type="Proteomes" id="UP000002668">
    <property type="component" value="Genome"/>
</dbReference>
<dbReference type="VEuPathDB" id="FungiDB:LEMA_uP069520.1"/>
<reference evidence="2" key="1">
    <citation type="journal article" date="2011" name="Nat. Commun.">
        <title>Effector diversification within compartments of the Leptosphaeria maculans genome affected by Repeat-Induced Point mutations.</title>
        <authorList>
            <person name="Rouxel T."/>
            <person name="Grandaubert J."/>
            <person name="Hane J.K."/>
            <person name="Hoede C."/>
            <person name="van de Wouw A.P."/>
            <person name="Couloux A."/>
            <person name="Dominguez V."/>
            <person name="Anthouard V."/>
            <person name="Bally P."/>
            <person name="Bourras S."/>
            <person name="Cozijnsen A.J."/>
            <person name="Ciuffetti L.M."/>
            <person name="Degrave A."/>
            <person name="Dilmaghani A."/>
            <person name="Duret L."/>
            <person name="Fudal I."/>
            <person name="Goodwin S.B."/>
            <person name="Gout L."/>
            <person name="Glaser N."/>
            <person name="Linglin J."/>
            <person name="Kema G.H.J."/>
            <person name="Lapalu N."/>
            <person name="Lawrence C.B."/>
            <person name="May K."/>
            <person name="Meyer M."/>
            <person name="Ollivier B."/>
            <person name="Poulain J."/>
            <person name="Schoch C.L."/>
            <person name="Simon A."/>
            <person name="Spatafora J.W."/>
            <person name="Stachowiak A."/>
            <person name="Turgeon B.G."/>
            <person name="Tyler B.M."/>
            <person name="Vincent D."/>
            <person name="Weissenbach J."/>
            <person name="Amselem J."/>
            <person name="Quesneville H."/>
            <person name="Oliver R.P."/>
            <person name="Wincker P."/>
            <person name="Balesdent M.-H."/>
            <person name="Howlett B.J."/>
        </authorList>
    </citation>
    <scope>NUCLEOTIDE SEQUENCE [LARGE SCALE GENOMIC DNA]</scope>
    <source>
        <strain evidence="2">JN3 / isolate v23.1.3 / race Av1-4-5-6-7-8</strain>
    </source>
</reference>
<dbReference type="HOGENOM" id="CLU_2558684_0_0_1"/>
<dbReference type="AlphaFoldDB" id="E4ZJ13"/>
<organism evidence="2">
    <name type="scientific">Leptosphaeria maculans (strain JN3 / isolate v23.1.3 / race Av1-4-5-6-7-8)</name>
    <name type="common">Blackleg fungus</name>
    <name type="synonym">Phoma lingam</name>
    <dbReference type="NCBI Taxonomy" id="985895"/>
    <lineage>
        <taxon>Eukaryota</taxon>
        <taxon>Fungi</taxon>
        <taxon>Dikarya</taxon>
        <taxon>Ascomycota</taxon>
        <taxon>Pezizomycotina</taxon>
        <taxon>Dothideomycetes</taxon>
        <taxon>Pleosporomycetidae</taxon>
        <taxon>Pleosporales</taxon>
        <taxon>Pleosporineae</taxon>
        <taxon>Leptosphaeriaceae</taxon>
        <taxon>Plenodomus</taxon>
        <taxon>Plenodomus lingam/Leptosphaeria maculans species complex</taxon>
    </lineage>
</organism>
<gene>
    <name evidence="1" type="ORF">LEMA_uP069520.1</name>
</gene>
<sequence>MPMILHDYARIDRMNVANDNTLHLESIRIPRDQNDNANNCAQEPASIHQHHSVADKMKRSIMSRLKKEVGSDFGIQEVINDV</sequence>
<evidence type="ECO:0000313" key="2">
    <source>
        <dbReference type="Proteomes" id="UP000002668"/>
    </source>
</evidence>
<dbReference type="GeneID" id="13285658"/>
<protein>
    <submittedName>
        <fullName evidence="1">Predicted protein</fullName>
    </submittedName>
</protein>
<dbReference type="EMBL" id="FP929072">
    <property type="protein sequence ID" value="CBX91444.1"/>
    <property type="molecule type" value="Genomic_DNA"/>
</dbReference>
<dbReference type="InParanoid" id="E4ZJ13"/>
<proteinExistence type="predicted"/>
<accession>E4ZJ13</accession>